<dbReference type="PANTHER" id="PTHR47326">
    <property type="entry name" value="TRANSPOSABLE ELEMENT TC3 TRANSPOSASE-LIKE PROTEIN"/>
    <property type="match status" value="1"/>
</dbReference>
<dbReference type="EMBL" id="CAXIPU020000457">
    <property type="protein sequence ID" value="CAL1672193.1"/>
    <property type="molecule type" value="Genomic_DNA"/>
</dbReference>
<comment type="caution">
    <text evidence="2">The sequence shown here is derived from an EMBL/GenBank/DDBJ whole genome shotgun (WGS) entry which is preliminary data.</text>
</comment>
<organism evidence="2 3">
    <name type="scientific">Lasius platythorax</name>
    <dbReference type="NCBI Taxonomy" id="488582"/>
    <lineage>
        <taxon>Eukaryota</taxon>
        <taxon>Metazoa</taxon>
        <taxon>Ecdysozoa</taxon>
        <taxon>Arthropoda</taxon>
        <taxon>Hexapoda</taxon>
        <taxon>Insecta</taxon>
        <taxon>Pterygota</taxon>
        <taxon>Neoptera</taxon>
        <taxon>Endopterygota</taxon>
        <taxon>Hymenoptera</taxon>
        <taxon>Apocrita</taxon>
        <taxon>Aculeata</taxon>
        <taxon>Formicoidea</taxon>
        <taxon>Formicidae</taxon>
        <taxon>Formicinae</taxon>
        <taxon>Lasius</taxon>
        <taxon>Lasius</taxon>
    </lineage>
</organism>
<dbReference type="AlphaFoldDB" id="A0AAV2MXS3"/>
<protein>
    <recommendedName>
        <fullName evidence="1">DUF4817 domain-containing protein</fullName>
    </recommendedName>
</protein>
<keyword evidence="3" id="KW-1185">Reference proteome</keyword>
<dbReference type="PANTHER" id="PTHR47326:SF1">
    <property type="entry name" value="HTH PSQ-TYPE DOMAIN-CONTAINING PROTEIN"/>
    <property type="match status" value="1"/>
</dbReference>
<sequence>MAEYTAEKYTNMIIVYGVAGENAHAAARLYAERFSDRERHPDHKIILRCIRRARESGNFMLDRRNAGAPVQNRVNKEERILRAFEENPQNSVRHVAQMLGLSRYVVHYTLRQNGLHPYHH</sequence>
<dbReference type="InterPro" id="IPR032135">
    <property type="entry name" value="DUF4817"/>
</dbReference>
<feature type="domain" description="DUF4817" evidence="1">
    <location>
        <begin position="5"/>
        <end position="57"/>
    </location>
</feature>
<reference evidence="2" key="1">
    <citation type="submission" date="2024-04" db="EMBL/GenBank/DDBJ databases">
        <authorList>
            <consortium name="Molecular Ecology Group"/>
        </authorList>
    </citation>
    <scope>NUCLEOTIDE SEQUENCE</scope>
</reference>
<evidence type="ECO:0000313" key="2">
    <source>
        <dbReference type="EMBL" id="CAL1672193.1"/>
    </source>
</evidence>
<accession>A0AAV2MXS3</accession>
<evidence type="ECO:0000313" key="3">
    <source>
        <dbReference type="Proteomes" id="UP001497644"/>
    </source>
</evidence>
<dbReference type="Proteomes" id="UP001497644">
    <property type="component" value="Unassembled WGS sequence"/>
</dbReference>
<proteinExistence type="predicted"/>
<dbReference type="Pfam" id="PF16087">
    <property type="entry name" value="DUF4817"/>
    <property type="match status" value="1"/>
</dbReference>
<name>A0AAV2MXS3_9HYME</name>
<gene>
    <name evidence="2" type="ORF">LPLAT_LOCUS5597</name>
</gene>
<evidence type="ECO:0000259" key="1">
    <source>
        <dbReference type="Pfam" id="PF16087"/>
    </source>
</evidence>